<dbReference type="Proteomes" id="UP000069850">
    <property type="component" value="Chromosome 1"/>
</dbReference>
<evidence type="ECO:0000313" key="2">
    <source>
        <dbReference type="Proteomes" id="UP000069850"/>
    </source>
</evidence>
<name>A0A0X3BK67_9EURY</name>
<dbReference type="RefSeq" id="WP_062262914.1">
    <property type="nucleotide sequence ID" value="NZ_LT158599.1"/>
</dbReference>
<organism evidence="1 2">
    <name type="scientific">Methanoculleus bourgensis</name>
    <dbReference type="NCBI Taxonomy" id="83986"/>
    <lineage>
        <taxon>Archaea</taxon>
        <taxon>Methanobacteriati</taxon>
        <taxon>Methanobacteriota</taxon>
        <taxon>Stenosarchaea group</taxon>
        <taxon>Methanomicrobia</taxon>
        <taxon>Methanomicrobiales</taxon>
        <taxon>Methanomicrobiaceae</taxon>
        <taxon>Methanoculleus</taxon>
    </lineage>
</organism>
<reference evidence="1 2" key="1">
    <citation type="submission" date="2016-01" db="EMBL/GenBank/DDBJ databases">
        <authorList>
            <person name="Manzoor S."/>
        </authorList>
    </citation>
    <scope>NUCLEOTIDE SEQUENCE [LARGE SCALE GENOMIC DNA]</scope>
    <source>
        <strain evidence="1">Methanoculleus sp MAB1</strain>
    </source>
</reference>
<accession>A0A0X3BK67</accession>
<sequence length="69" mass="8026">MFLRQERSYIPDINDGVRVNVAPLQKAGLLAADVIAKKDVEKAISDRAEWRADERRWCREGKLPKCGWW</sequence>
<protein>
    <submittedName>
        <fullName evidence="1">Uncharacterized protein</fullName>
    </submittedName>
</protein>
<dbReference type="KEGG" id="mema:MMAB1_1265"/>
<evidence type="ECO:0000313" key="1">
    <source>
        <dbReference type="EMBL" id="CVK32478.1"/>
    </source>
</evidence>
<gene>
    <name evidence="1" type="ORF">MMAB1_1265</name>
</gene>
<dbReference type="GeneID" id="27137174"/>
<proteinExistence type="predicted"/>
<dbReference type="EMBL" id="LT158599">
    <property type="protein sequence ID" value="CVK32478.1"/>
    <property type="molecule type" value="Genomic_DNA"/>
</dbReference>
<dbReference type="AlphaFoldDB" id="A0A0X3BK67"/>